<dbReference type="OMA" id="HTVYQWG"/>
<evidence type="ECO:0000256" key="9">
    <source>
        <dbReference type="SAM" id="SignalP"/>
    </source>
</evidence>
<dbReference type="InterPro" id="IPR027417">
    <property type="entry name" value="P-loop_NTPase"/>
</dbReference>
<comment type="catalytic activity">
    <reaction evidence="7">
        <text>Couples ATP hydrolysis with the unwinding of duplex DNA by translocating in the 3'-5' direction.</text>
        <dbReference type="EC" id="5.6.2.4"/>
    </reaction>
</comment>
<evidence type="ECO:0000256" key="2">
    <source>
        <dbReference type="ARBA" id="ARBA00005446"/>
    </source>
</evidence>
<evidence type="ECO:0000313" key="12">
    <source>
        <dbReference type="EMBL" id="EKX37259.1"/>
    </source>
</evidence>
<dbReference type="Gene3D" id="3.40.50.300">
    <property type="entry name" value="P-loop containing nucleotide triphosphate hydrolases"/>
    <property type="match status" value="2"/>
</dbReference>
<feature type="signal peptide" evidence="9">
    <location>
        <begin position="1"/>
        <end position="25"/>
    </location>
</feature>
<dbReference type="EMBL" id="JH993061">
    <property type="protein sequence ID" value="EKX37259.1"/>
    <property type="molecule type" value="Genomic_DNA"/>
</dbReference>
<keyword evidence="5" id="KW-0347">Helicase</keyword>
<dbReference type="InterPro" id="IPR004589">
    <property type="entry name" value="DNA_helicase_ATP-dep_RecQ"/>
</dbReference>
<keyword evidence="4" id="KW-0378">Hydrolase</keyword>
<dbReference type="GO" id="GO:0003676">
    <property type="term" value="F:nucleic acid binding"/>
    <property type="evidence" value="ECO:0007669"/>
    <property type="project" value="InterPro"/>
</dbReference>
<dbReference type="GO" id="GO:0005694">
    <property type="term" value="C:chromosome"/>
    <property type="evidence" value="ECO:0007669"/>
    <property type="project" value="TreeGrafter"/>
</dbReference>
<dbReference type="RefSeq" id="XP_005824239.1">
    <property type="nucleotide sequence ID" value="XM_005824182.1"/>
</dbReference>
<comment type="similarity">
    <text evidence="2">Belongs to the helicase family. RecQ subfamily.</text>
</comment>
<evidence type="ECO:0000256" key="8">
    <source>
        <dbReference type="ARBA" id="ARBA00034808"/>
    </source>
</evidence>
<dbReference type="PaxDb" id="55529-EKX37259"/>
<dbReference type="KEGG" id="gtt:GUITHDRAFT_145101"/>
<evidence type="ECO:0000259" key="11">
    <source>
        <dbReference type="PROSITE" id="PS51194"/>
    </source>
</evidence>
<dbReference type="InterPro" id="IPR011545">
    <property type="entry name" value="DEAD/DEAH_box_helicase_dom"/>
</dbReference>
<dbReference type="GO" id="GO:0005634">
    <property type="term" value="C:nucleus"/>
    <property type="evidence" value="ECO:0007669"/>
    <property type="project" value="TreeGrafter"/>
</dbReference>
<dbReference type="OrthoDB" id="10261556at2759"/>
<evidence type="ECO:0000256" key="1">
    <source>
        <dbReference type="ARBA" id="ARBA00004229"/>
    </source>
</evidence>
<evidence type="ECO:0000256" key="3">
    <source>
        <dbReference type="ARBA" id="ARBA00022741"/>
    </source>
</evidence>
<dbReference type="PROSITE" id="PS51192">
    <property type="entry name" value="HELICASE_ATP_BIND_1"/>
    <property type="match status" value="1"/>
</dbReference>
<dbReference type="PANTHER" id="PTHR13710">
    <property type="entry name" value="DNA HELICASE RECQ FAMILY MEMBER"/>
    <property type="match status" value="1"/>
</dbReference>
<reference evidence="13" key="3">
    <citation type="submission" date="2015-06" db="UniProtKB">
        <authorList>
            <consortium name="EnsemblProtists"/>
        </authorList>
    </citation>
    <scope>IDENTIFICATION</scope>
</reference>
<dbReference type="EC" id="5.6.2.4" evidence="8"/>
<dbReference type="InterPro" id="IPR001650">
    <property type="entry name" value="Helicase_C-like"/>
</dbReference>
<keyword evidence="6" id="KW-0067">ATP-binding</keyword>
<dbReference type="Pfam" id="PF00270">
    <property type="entry name" value="DEAD"/>
    <property type="match status" value="1"/>
</dbReference>
<dbReference type="GO" id="GO:0005524">
    <property type="term" value="F:ATP binding"/>
    <property type="evidence" value="ECO:0007669"/>
    <property type="project" value="UniProtKB-KW"/>
</dbReference>
<reference evidence="12 14" key="1">
    <citation type="journal article" date="2012" name="Nature">
        <title>Algal genomes reveal evolutionary mosaicism and the fate of nucleomorphs.</title>
        <authorList>
            <consortium name="DOE Joint Genome Institute"/>
            <person name="Curtis B.A."/>
            <person name="Tanifuji G."/>
            <person name="Burki F."/>
            <person name="Gruber A."/>
            <person name="Irimia M."/>
            <person name="Maruyama S."/>
            <person name="Arias M.C."/>
            <person name="Ball S.G."/>
            <person name="Gile G.H."/>
            <person name="Hirakawa Y."/>
            <person name="Hopkins J.F."/>
            <person name="Kuo A."/>
            <person name="Rensing S.A."/>
            <person name="Schmutz J."/>
            <person name="Symeonidi A."/>
            <person name="Elias M."/>
            <person name="Eveleigh R.J."/>
            <person name="Herman E.K."/>
            <person name="Klute M.J."/>
            <person name="Nakayama T."/>
            <person name="Obornik M."/>
            <person name="Reyes-Prieto A."/>
            <person name="Armbrust E.V."/>
            <person name="Aves S.J."/>
            <person name="Beiko R.G."/>
            <person name="Coutinho P."/>
            <person name="Dacks J.B."/>
            <person name="Durnford D.G."/>
            <person name="Fast N.M."/>
            <person name="Green B.R."/>
            <person name="Grisdale C.J."/>
            <person name="Hempel F."/>
            <person name="Henrissat B."/>
            <person name="Hoppner M.P."/>
            <person name="Ishida K."/>
            <person name="Kim E."/>
            <person name="Koreny L."/>
            <person name="Kroth P.G."/>
            <person name="Liu Y."/>
            <person name="Malik S.B."/>
            <person name="Maier U.G."/>
            <person name="McRose D."/>
            <person name="Mock T."/>
            <person name="Neilson J.A."/>
            <person name="Onodera N.T."/>
            <person name="Poole A.M."/>
            <person name="Pritham E.J."/>
            <person name="Richards T.A."/>
            <person name="Rocap G."/>
            <person name="Roy S.W."/>
            <person name="Sarai C."/>
            <person name="Schaack S."/>
            <person name="Shirato S."/>
            <person name="Slamovits C.H."/>
            <person name="Spencer D.F."/>
            <person name="Suzuki S."/>
            <person name="Worden A.Z."/>
            <person name="Zauner S."/>
            <person name="Barry K."/>
            <person name="Bell C."/>
            <person name="Bharti A.K."/>
            <person name="Crow J.A."/>
            <person name="Grimwood J."/>
            <person name="Kramer R."/>
            <person name="Lindquist E."/>
            <person name="Lucas S."/>
            <person name="Salamov A."/>
            <person name="McFadden G.I."/>
            <person name="Lane C.E."/>
            <person name="Keeling P.J."/>
            <person name="Gray M.W."/>
            <person name="Grigoriev I.V."/>
            <person name="Archibald J.M."/>
        </authorList>
    </citation>
    <scope>NUCLEOTIDE SEQUENCE</scope>
    <source>
        <strain evidence="12 14">CCMP2712</strain>
    </source>
</reference>
<dbReference type="InterPro" id="IPR014001">
    <property type="entry name" value="Helicase_ATP-bd"/>
</dbReference>
<keyword evidence="9" id="KW-0732">Signal</keyword>
<dbReference type="GO" id="GO:0009378">
    <property type="term" value="F:four-way junction helicase activity"/>
    <property type="evidence" value="ECO:0007669"/>
    <property type="project" value="TreeGrafter"/>
</dbReference>
<dbReference type="PANTHER" id="PTHR13710:SF108">
    <property type="entry name" value="ATP-DEPENDENT DNA HELICASE Q4"/>
    <property type="match status" value="1"/>
</dbReference>
<dbReference type="EnsemblProtists" id="EKX37259">
    <property type="protein sequence ID" value="EKX37259"/>
    <property type="gene ID" value="GUITHDRAFT_145101"/>
</dbReference>
<evidence type="ECO:0000256" key="5">
    <source>
        <dbReference type="ARBA" id="ARBA00022806"/>
    </source>
</evidence>
<dbReference type="Proteomes" id="UP000011087">
    <property type="component" value="Unassembled WGS sequence"/>
</dbReference>
<reference evidence="14" key="2">
    <citation type="submission" date="2012-11" db="EMBL/GenBank/DDBJ databases">
        <authorList>
            <person name="Kuo A."/>
            <person name="Curtis B.A."/>
            <person name="Tanifuji G."/>
            <person name="Burki F."/>
            <person name="Gruber A."/>
            <person name="Irimia M."/>
            <person name="Maruyama S."/>
            <person name="Arias M.C."/>
            <person name="Ball S.G."/>
            <person name="Gile G.H."/>
            <person name="Hirakawa Y."/>
            <person name="Hopkins J.F."/>
            <person name="Rensing S.A."/>
            <person name="Schmutz J."/>
            <person name="Symeonidi A."/>
            <person name="Elias M."/>
            <person name="Eveleigh R.J."/>
            <person name="Herman E.K."/>
            <person name="Klute M.J."/>
            <person name="Nakayama T."/>
            <person name="Obornik M."/>
            <person name="Reyes-Prieto A."/>
            <person name="Armbrust E.V."/>
            <person name="Aves S.J."/>
            <person name="Beiko R.G."/>
            <person name="Coutinho P."/>
            <person name="Dacks J.B."/>
            <person name="Durnford D.G."/>
            <person name="Fast N.M."/>
            <person name="Green B.R."/>
            <person name="Grisdale C."/>
            <person name="Hempe F."/>
            <person name="Henrissat B."/>
            <person name="Hoppner M.P."/>
            <person name="Ishida K.-I."/>
            <person name="Kim E."/>
            <person name="Koreny L."/>
            <person name="Kroth P.G."/>
            <person name="Liu Y."/>
            <person name="Malik S.-B."/>
            <person name="Maier U.G."/>
            <person name="McRose D."/>
            <person name="Mock T."/>
            <person name="Neilson J.A."/>
            <person name="Onodera N.T."/>
            <person name="Poole A.M."/>
            <person name="Pritham E.J."/>
            <person name="Richards T.A."/>
            <person name="Rocap G."/>
            <person name="Roy S.W."/>
            <person name="Sarai C."/>
            <person name="Schaack S."/>
            <person name="Shirato S."/>
            <person name="Slamovits C.H."/>
            <person name="Spencer D.F."/>
            <person name="Suzuki S."/>
            <person name="Worden A.Z."/>
            <person name="Zauner S."/>
            <person name="Barry K."/>
            <person name="Bell C."/>
            <person name="Bharti A.K."/>
            <person name="Crow J.A."/>
            <person name="Grimwood J."/>
            <person name="Kramer R."/>
            <person name="Lindquist E."/>
            <person name="Lucas S."/>
            <person name="Salamov A."/>
            <person name="McFadden G.I."/>
            <person name="Lane C.E."/>
            <person name="Keeling P.J."/>
            <person name="Gray M.W."/>
            <person name="Grigoriev I.V."/>
            <person name="Archibald J.M."/>
        </authorList>
    </citation>
    <scope>NUCLEOTIDE SEQUENCE</scope>
    <source>
        <strain evidence="14">CCMP2712</strain>
    </source>
</reference>
<evidence type="ECO:0000256" key="7">
    <source>
        <dbReference type="ARBA" id="ARBA00034617"/>
    </source>
</evidence>
<feature type="chain" id="PRO_5008770268" description="DNA 3'-5' helicase" evidence="9">
    <location>
        <begin position="26"/>
        <end position="411"/>
    </location>
</feature>
<dbReference type="Pfam" id="PF00271">
    <property type="entry name" value="Helicase_C"/>
    <property type="match status" value="1"/>
</dbReference>
<dbReference type="NCBIfam" id="TIGR00614">
    <property type="entry name" value="recQ_fam"/>
    <property type="match status" value="1"/>
</dbReference>
<dbReference type="SMART" id="SM00487">
    <property type="entry name" value="DEXDc"/>
    <property type="match status" value="1"/>
</dbReference>
<dbReference type="HOGENOM" id="CLU_001103_9_6_1"/>
<dbReference type="GO" id="GO:0043138">
    <property type="term" value="F:3'-5' DNA helicase activity"/>
    <property type="evidence" value="ECO:0007669"/>
    <property type="project" value="UniProtKB-EC"/>
</dbReference>
<dbReference type="AlphaFoldDB" id="L1IMZ2"/>
<dbReference type="STRING" id="905079.L1IMZ2"/>
<dbReference type="PROSITE" id="PS51194">
    <property type="entry name" value="HELICASE_CTER"/>
    <property type="match status" value="1"/>
</dbReference>
<feature type="domain" description="Helicase ATP-binding" evidence="10">
    <location>
        <begin position="101"/>
        <end position="265"/>
    </location>
</feature>
<dbReference type="GO" id="GO:0009507">
    <property type="term" value="C:chloroplast"/>
    <property type="evidence" value="ECO:0007669"/>
    <property type="project" value="UniProtKB-SubCell"/>
</dbReference>
<evidence type="ECO:0000313" key="14">
    <source>
        <dbReference type="Proteomes" id="UP000011087"/>
    </source>
</evidence>
<dbReference type="SUPFAM" id="SSF52540">
    <property type="entry name" value="P-loop containing nucleoside triphosphate hydrolases"/>
    <property type="match status" value="1"/>
</dbReference>
<feature type="domain" description="Helicase C-terminal" evidence="11">
    <location>
        <begin position="304"/>
        <end position="411"/>
    </location>
</feature>
<proteinExistence type="inferred from homology"/>
<dbReference type="GO" id="GO:0000724">
    <property type="term" value="P:double-strand break repair via homologous recombination"/>
    <property type="evidence" value="ECO:0007669"/>
    <property type="project" value="TreeGrafter"/>
</dbReference>
<evidence type="ECO:0000256" key="6">
    <source>
        <dbReference type="ARBA" id="ARBA00022840"/>
    </source>
</evidence>
<dbReference type="SMART" id="SM00490">
    <property type="entry name" value="HELICc"/>
    <property type="match status" value="1"/>
</dbReference>
<protein>
    <recommendedName>
        <fullName evidence="8">DNA 3'-5' helicase</fullName>
        <ecNumber evidence="8">5.6.2.4</ecNumber>
    </recommendedName>
</protein>
<accession>L1IMZ2</accession>
<evidence type="ECO:0000256" key="4">
    <source>
        <dbReference type="ARBA" id="ARBA00022801"/>
    </source>
</evidence>
<gene>
    <name evidence="12" type="ORF">GUITHDRAFT_145101</name>
</gene>
<sequence>MHRRCSSRAARLLFLLLCMTEESLLSQVRSGYGRKRKFFHNYQRSREFDYLDMVDAKKNRLTEELKDVKVSWSTVEELRSNVFDIPSFREGGGSLWQGETIRRVLDGQSTLFISATGSGKSLTYLLPTVAMKNKGSITLVISPLLALIKDQLLGCLTRREKQLKSLPYCIRGACLSSEMNELEISEVNREVVKDLMKNVDRINLACIDEAHCASSWAHHFRPSYLRLGRFLTEKLKVRCILGLTATSTARVTNQICRLLFIPKDGVVYSSTIRPNLHVSVLRVNREVETLETIISSLPILFENSITSDIVEGQEKSPSFSTILYCSTQALCEKLATSLKKRGFRALPYHGAMKNQDRRANQDAFFSNEVQIIVATVAFGMGINKKDIRAVIHYNSPSSIEEWSQQIGRAGR</sequence>
<evidence type="ECO:0000259" key="10">
    <source>
        <dbReference type="PROSITE" id="PS51192"/>
    </source>
</evidence>
<evidence type="ECO:0000313" key="13">
    <source>
        <dbReference type="EnsemblProtists" id="EKX37259"/>
    </source>
</evidence>
<keyword evidence="14" id="KW-1185">Reference proteome</keyword>
<keyword evidence="3" id="KW-0547">Nucleotide-binding</keyword>
<dbReference type="eggNOG" id="KOG0351">
    <property type="taxonomic scope" value="Eukaryota"/>
</dbReference>
<dbReference type="GeneID" id="17294042"/>
<organism evidence="12">
    <name type="scientific">Guillardia theta (strain CCMP2712)</name>
    <name type="common">Cryptophyte</name>
    <dbReference type="NCBI Taxonomy" id="905079"/>
    <lineage>
        <taxon>Eukaryota</taxon>
        <taxon>Cryptophyceae</taxon>
        <taxon>Pyrenomonadales</taxon>
        <taxon>Geminigeraceae</taxon>
        <taxon>Guillardia</taxon>
    </lineage>
</organism>
<name>L1IMZ2_GUITC</name>
<comment type="subcellular location">
    <subcellularLocation>
        <location evidence="1">Plastid</location>
        <location evidence="1">Chloroplast</location>
    </subcellularLocation>
</comment>
<dbReference type="GO" id="GO:0016787">
    <property type="term" value="F:hydrolase activity"/>
    <property type="evidence" value="ECO:0007669"/>
    <property type="project" value="UniProtKB-KW"/>
</dbReference>